<dbReference type="PANTHER" id="PTHR12110">
    <property type="entry name" value="HYDROXYPYRUVATE ISOMERASE"/>
    <property type="match status" value="1"/>
</dbReference>
<evidence type="ECO:0000313" key="3">
    <source>
        <dbReference type="Proteomes" id="UP000809829"/>
    </source>
</evidence>
<organism evidence="2 3">
    <name type="scientific">Priestia iocasae</name>
    <dbReference type="NCBI Taxonomy" id="2291674"/>
    <lineage>
        <taxon>Bacteria</taxon>
        <taxon>Bacillati</taxon>
        <taxon>Bacillota</taxon>
        <taxon>Bacilli</taxon>
        <taxon>Bacillales</taxon>
        <taxon>Bacillaceae</taxon>
        <taxon>Priestia</taxon>
    </lineage>
</organism>
<proteinExistence type="predicted"/>
<dbReference type="RefSeq" id="WP_205187520.1">
    <property type="nucleotide sequence ID" value="NZ_JAFBFC010000004.1"/>
</dbReference>
<evidence type="ECO:0000259" key="1">
    <source>
        <dbReference type="Pfam" id="PF01261"/>
    </source>
</evidence>
<gene>
    <name evidence="2" type="ORF">JOC83_002402</name>
</gene>
<dbReference type="Pfam" id="PF01261">
    <property type="entry name" value="AP_endonuc_2"/>
    <property type="match status" value="1"/>
</dbReference>
<evidence type="ECO:0000313" key="2">
    <source>
        <dbReference type="EMBL" id="MBM7703553.1"/>
    </source>
</evidence>
<comment type="caution">
    <text evidence="2">The sequence shown here is derived from an EMBL/GenBank/DDBJ whole genome shotgun (WGS) entry which is preliminary data.</text>
</comment>
<protein>
    <submittedName>
        <fullName evidence="2">Sugar phosphate isomerase/epimerase</fullName>
    </submittedName>
</protein>
<name>A0ABS2QW94_9BACI</name>
<sequence>MSLLSIQLYSVKEAANKDFLGTVQRVGEMGYDAVQFAGFFNTNSNDLRRVLDNQNLKCGGSHVLFDTIESSELLKKEIEYNQVIGNNLIICAALPAQMRDSEEGYKRAAEQLNKAGELCKEQGLQLGYHNHSFEFVKIKDTTGFELLYNETSSELLKMELDCYWVKNAGYDPIDFINRYTDRCISLHIKDIKKLNDQHISVEIGEGELNLSSILLSASKQQVKYLTVEQEHFILDPMVSAEKNIKSLRHLVSNKLNK</sequence>
<dbReference type="GO" id="GO:0016853">
    <property type="term" value="F:isomerase activity"/>
    <property type="evidence" value="ECO:0007669"/>
    <property type="project" value="UniProtKB-KW"/>
</dbReference>
<dbReference type="InterPro" id="IPR050312">
    <property type="entry name" value="IolE/XylAMocC-like"/>
</dbReference>
<accession>A0ABS2QW94</accession>
<dbReference type="Proteomes" id="UP000809829">
    <property type="component" value="Unassembled WGS sequence"/>
</dbReference>
<dbReference type="SUPFAM" id="SSF51658">
    <property type="entry name" value="Xylose isomerase-like"/>
    <property type="match status" value="1"/>
</dbReference>
<dbReference type="PANTHER" id="PTHR12110:SF41">
    <property type="entry name" value="INOSOSE DEHYDRATASE"/>
    <property type="match status" value="1"/>
</dbReference>
<reference evidence="2 3" key="1">
    <citation type="submission" date="2021-01" db="EMBL/GenBank/DDBJ databases">
        <title>Genomic Encyclopedia of Type Strains, Phase IV (KMG-IV): sequencing the most valuable type-strain genomes for metagenomic binning, comparative biology and taxonomic classification.</title>
        <authorList>
            <person name="Goeker M."/>
        </authorList>
    </citation>
    <scope>NUCLEOTIDE SEQUENCE [LARGE SCALE GENOMIC DNA]</scope>
    <source>
        <strain evidence="2 3">DSM 104297</strain>
    </source>
</reference>
<feature type="domain" description="Xylose isomerase-like TIM barrel" evidence="1">
    <location>
        <begin position="24"/>
        <end position="247"/>
    </location>
</feature>
<keyword evidence="3" id="KW-1185">Reference proteome</keyword>
<dbReference type="EMBL" id="JAFBFC010000004">
    <property type="protein sequence ID" value="MBM7703553.1"/>
    <property type="molecule type" value="Genomic_DNA"/>
</dbReference>
<keyword evidence="2" id="KW-0413">Isomerase</keyword>
<dbReference type="InterPro" id="IPR036237">
    <property type="entry name" value="Xyl_isomerase-like_sf"/>
</dbReference>
<dbReference type="Gene3D" id="3.20.20.150">
    <property type="entry name" value="Divalent-metal-dependent TIM barrel enzymes"/>
    <property type="match status" value="1"/>
</dbReference>
<dbReference type="InterPro" id="IPR013022">
    <property type="entry name" value="Xyl_isomerase-like_TIM-brl"/>
</dbReference>